<dbReference type="Gene3D" id="3.90.1720.10">
    <property type="entry name" value="endopeptidase domain like (from Nostoc punctiforme)"/>
    <property type="match status" value="1"/>
</dbReference>
<protein>
    <recommendedName>
        <fullName evidence="4">Peptidoglycan endopeptidase</fullName>
    </recommendedName>
</protein>
<dbReference type="KEGG" id="gur:Gura_0824"/>
<evidence type="ECO:0008006" key="4">
    <source>
        <dbReference type="Google" id="ProtNLM"/>
    </source>
</evidence>
<dbReference type="SUPFAM" id="SSF54001">
    <property type="entry name" value="Cysteine proteinases"/>
    <property type="match status" value="1"/>
</dbReference>
<name>A5GBL5_GEOUR</name>
<accession>A5GBL5</accession>
<gene>
    <name evidence="2" type="ordered locus">Gura_0824</name>
</gene>
<keyword evidence="3" id="KW-1185">Reference proteome</keyword>
<organism evidence="2 3">
    <name type="scientific">Geotalea uraniireducens (strain Rf4)</name>
    <name type="common">Geobacter uraniireducens</name>
    <dbReference type="NCBI Taxonomy" id="351605"/>
    <lineage>
        <taxon>Bacteria</taxon>
        <taxon>Pseudomonadati</taxon>
        <taxon>Thermodesulfobacteriota</taxon>
        <taxon>Desulfuromonadia</taxon>
        <taxon>Geobacterales</taxon>
        <taxon>Geobacteraceae</taxon>
        <taxon>Geotalea</taxon>
    </lineage>
</organism>
<sequence length="307" mass="33500">MVSFASLRLCAIALFCLFSLSAPCFAGEPAPRYAVAEMPTPVLNTPDIAAVFGGRDGRTLQADNCGQLRAMEFVALPGTVFTIEAEQTKGKLRVYRVTTADYPYPSKKGYFIDSRLVRITEKKPPERPRQLPPKETVIDNLLAAKGSRYVWGGNVRSGLPQMLSLYPPAGSVPLPSETAAMWRLHGVDCSGLLYEATGGFTPRNTSALIGYGKGVEIAGLSPERIIGRVEPLDLIVWQGHVIIILDRERTIESRLDCGGKNGGVVVRPLQEALAGVMTGRMAVDDYADAAKRGKKGFVIRRWYETVR</sequence>
<dbReference type="EMBL" id="CP000698">
    <property type="protein sequence ID" value="ABQ25032.1"/>
    <property type="molecule type" value="Genomic_DNA"/>
</dbReference>
<evidence type="ECO:0000313" key="2">
    <source>
        <dbReference type="EMBL" id="ABQ25032.1"/>
    </source>
</evidence>
<dbReference type="STRING" id="351605.Gura_0824"/>
<feature type="signal peptide" evidence="1">
    <location>
        <begin position="1"/>
        <end position="26"/>
    </location>
</feature>
<feature type="chain" id="PRO_5002682181" description="Peptidoglycan endopeptidase" evidence="1">
    <location>
        <begin position="27"/>
        <end position="307"/>
    </location>
</feature>
<dbReference type="InterPro" id="IPR038765">
    <property type="entry name" value="Papain-like_cys_pep_sf"/>
</dbReference>
<evidence type="ECO:0000313" key="3">
    <source>
        <dbReference type="Proteomes" id="UP000006695"/>
    </source>
</evidence>
<proteinExistence type="predicted"/>
<keyword evidence="1" id="KW-0732">Signal</keyword>
<reference evidence="2 3" key="1">
    <citation type="submission" date="2007-05" db="EMBL/GenBank/DDBJ databases">
        <title>Complete sequence of Geobacter uraniireducens Rf4.</title>
        <authorList>
            <consortium name="US DOE Joint Genome Institute"/>
            <person name="Copeland A."/>
            <person name="Lucas S."/>
            <person name="Lapidus A."/>
            <person name="Barry K."/>
            <person name="Detter J.C."/>
            <person name="Glavina del Rio T."/>
            <person name="Hammon N."/>
            <person name="Israni S."/>
            <person name="Dalin E."/>
            <person name="Tice H."/>
            <person name="Pitluck S."/>
            <person name="Chertkov O."/>
            <person name="Brettin T."/>
            <person name="Bruce D."/>
            <person name="Han C."/>
            <person name="Schmutz J."/>
            <person name="Larimer F."/>
            <person name="Land M."/>
            <person name="Hauser L."/>
            <person name="Kyrpides N."/>
            <person name="Mikhailova N."/>
            <person name="Shelobolina E."/>
            <person name="Aklujkar M."/>
            <person name="Lovley D."/>
            <person name="Richardson P."/>
        </authorList>
    </citation>
    <scope>NUCLEOTIDE SEQUENCE [LARGE SCALE GENOMIC DNA]</scope>
    <source>
        <strain evidence="2 3">Rf4</strain>
    </source>
</reference>
<dbReference type="AlphaFoldDB" id="A5GBL5"/>
<dbReference type="HOGENOM" id="CLU_905402_0_0_7"/>
<dbReference type="RefSeq" id="WP_011937756.1">
    <property type="nucleotide sequence ID" value="NC_009483.1"/>
</dbReference>
<evidence type="ECO:0000256" key="1">
    <source>
        <dbReference type="SAM" id="SignalP"/>
    </source>
</evidence>
<dbReference type="Proteomes" id="UP000006695">
    <property type="component" value="Chromosome"/>
</dbReference>